<dbReference type="FunFam" id="3.90.980.20:FF:000001">
    <property type="entry name" value="metal-response element-binding transcription factor 2 isoform X1"/>
    <property type="match status" value="1"/>
</dbReference>
<dbReference type="GO" id="GO:0003682">
    <property type="term" value="F:chromatin binding"/>
    <property type="evidence" value="ECO:0007669"/>
    <property type="project" value="TreeGrafter"/>
</dbReference>
<dbReference type="GO" id="GO:0045814">
    <property type="term" value="P:negative regulation of gene expression, epigenetic"/>
    <property type="evidence" value="ECO:0007669"/>
    <property type="project" value="TreeGrafter"/>
</dbReference>
<evidence type="ECO:0000256" key="3">
    <source>
        <dbReference type="ARBA" id="ARBA00022723"/>
    </source>
</evidence>
<evidence type="ECO:0000259" key="11">
    <source>
        <dbReference type="PROSITE" id="PS50016"/>
    </source>
</evidence>
<evidence type="ECO:0000256" key="7">
    <source>
        <dbReference type="ARBA" id="ARBA00022853"/>
    </source>
</evidence>
<dbReference type="InterPro" id="IPR002999">
    <property type="entry name" value="Tudor"/>
</dbReference>
<keyword evidence="13" id="KW-1185">Reference proteome</keyword>
<feature type="compositionally biased region" description="Basic residues" evidence="10">
    <location>
        <begin position="850"/>
        <end position="859"/>
    </location>
</feature>
<dbReference type="Pfam" id="PF00628">
    <property type="entry name" value="PHD"/>
    <property type="match status" value="1"/>
</dbReference>
<dbReference type="SUPFAM" id="SSF63748">
    <property type="entry name" value="Tudor/PWWP/MBT"/>
    <property type="match status" value="1"/>
</dbReference>
<dbReference type="GO" id="GO:0003677">
    <property type="term" value="F:DNA binding"/>
    <property type="evidence" value="ECO:0007669"/>
    <property type="project" value="TreeGrafter"/>
</dbReference>
<feature type="compositionally biased region" description="Basic residues" evidence="10">
    <location>
        <begin position="136"/>
        <end position="156"/>
    </location>
</feature>
<dbReference type="OrthoDB" id="10033786at2759"/>
<dbReference type="PROSITE" id="PS01359">
    <property type="entry name" value="ZF_PHD_1"/>
    <property type="match status" value="1"/>
</dbReference>
<feature type="compositionally biased region" description="Basic and acidic residues" evidence="10">
    <location>
        <begin position="89"/>
        <end position="113"/>
    </location>
</feature>
<feature type="region of interest" description="Disordered" evidence="10">
    <location>
        <begin position="741"/>
        <end position="768"/>
    </location>
</feature>
<dbReference type="InterPro" id="IPR019787">
    <property type="entry name" value="Znf_PHD-finger"/>
</dbReference>
<evidence type="ECO:0000256" key="6">
    <source>
        <dbReference type="ARBA" id="ARBA00022833"/>
    </source>
</evidence>
<dbReference type="Pfam" id="PF18104">
    <property type="entry name" value="Tudor_2"/>
    <property type="match status" value="1"/>
</dbReference>
<evidence type="ECO:0000313" key="12">
    <source>
        <dbReference type="EMBL" id="KAJ8039430.1"/>
    </source>
</evidence>
<dbReference type="Proteomes" id="UP001152320">
    <property type="component" value="Chromosome 7"/>
</dbReference>
<dbReference type="InterPro" id="IPR013083">
    <property type="entry name" value="Znf_RING/FYVE/PHD"/>
</dbReference>
<dbReference type="InterPro" id="IPR001965">
    <property type="entry name" value="Znf_PHD"/>
</dbReference>
<dbReference type="CDD" id="cd15578">
    <property type="entry name" value="PHD1_MTF2"/>
    <property type="match status" value="1"/>
</dbReference>
<dbReference type="InterPro" id="IPR019786">
    <property type="entry name" value="Zinc_finger_PHD-type_CS"/>
</dbReference>
<dbReference type="InterPro" id="IPR042015">
    <property type="entry name" value="MTF2_PHD2"/>
</dbReference>
<dbReference type="InterPro" id="IPR011011">
    <property type="entry name" value="Znf_FYVE_PHD"/>
</dbReference>
<sequence length="946" mass="105334">MDGEKNPEPPCLEKEPGPSAIKIETFQSKYEIPPLPPPLTFEGDTPCNAVKRKFDEESPQRGRKRTLKDSPKSPKLNSTAESPLRGRKKLDTHAQPDDHMRIDNNNISDKDTALRVSENDQSDNLKVERLGGHGIGRQRGRPRGSGRGRGRGRGRGGRGAYVRGRVGMGDLGIVTGKRKSPLRGNIPFQSFNSLAENTQMKSASYRKHLGKSDGTSAKLIKLKRGAGGVMKRGRKIYFVGNSRGRSRGTGGLTKKGAQRSLSSLLEEDAIKSDMRGHTEGLGGGSFGVTKEAENRQGLTASNCEINQAEGEISSGELNISGINGTDIRNMMDGDIRNQNMPSTSEKSPARTFSDGMDVLARWTDGLVYLGTIQRVEEDKARCLVSFEDNSLHWVLFKDIQKGQMEVETDDIKCCVCDDGKSDAPNEIVICDKCGTGFHQLCHQPFIESGFLKSEEVQWLCRKCIFANSVKVGGASNKGQAAKIFQEVKRSLPYKLEDLIWDKNHRTNIQKCFCYCGGPGDWYLKMLQCCRCMQWFHEACIQCLSTPMLYGDRFFLFVCSVCNSGPEYIRRLPLKWIDLTHLILYNMTLTFGKKYYVLEDDILPFLNEKWNMLQVDHLASRRSEKHNFILSALQSSHSKFACGKEVKKKKDLWGLRNRSPPVPPAVVLPAVGQITDEVMNNFQSVGGSKVMTFVPAGKSFNVHLPSTSPIPTCVVRRARKSKHLSKEELERETKLARKRLLAATSKKVDRSPSENQNYQGYRGAMPAPPRVQRLGSSILDCIEPLETALERDRLTTIATVHHPRCFVAPTSVHLPLPPPGNTTGTQKLEVPKVKKKRGRKPKHPKPELPKIKKKRGRKPKNYVPENLHYPSQAAGDTGGHSKVNQDQTDVGVNGCSESNMKTLMSSVTSYFGAEGRIASGEKYKVLAKRKTTNGIYQYLIQWEGTTP</sequence>
<keyword evidence="4" id="KW-0677">Repeat</keyword>
<keyword evidence="5 9" id="KW-0863">Zinc-finger</keyword>
<feature type="region of interest" description="Disordered" evidence="10">
    <location>
        <begin position="30"/>
        <end position="163"/>
    </location>
</feature>
<keyword evidence="3" id="KW-0479">Metal-binding</keyword>
<reference evidence="12" key="1">
    <citation type="submission" date="2021-10" db="EMBL/GenBank/DDBJ databases">
        <title>Tropical sea cucumber genome reveals ecological adaptation and Cuvierian tubules defense mechanism.</title>
        <authorList>
            <person name="Chen T."/>
        </authorList>
    </citation>
    <scope>NUCLEOTIDE SEQUENCE</scope>
    <source>
        <strain evidence="12">Nanhai2018</strain>
        <tissue evidence="12">Muscle</tissue>
    </source>
</reference>
<organism evidence="12 13">
    <name type="scientific">Holothuria leucospilota</name>
    <name type="common">Black long sea cucumber</name>
    <name type="synonym">Mertensiothuria leucospilota</name>
    <dbReference type="NCBI Taxonomy" id="206669"/>
    <lineage>
        <taxon>Eukaryota</taxon>
        <taxon>Metazoa</taxon>
        <taxon>Echinodermata</taxon>
        <taxon>Eleutherozoa</taxon>
        <taxon>Echinozoa</taxon>
        <taxon>Holothuroidea</taxon>
        <taxon>Aspidochirotacea</taxon>
        <taxon>Aspidochirotida</taxon>
        <taxon>Holothuriidae</taxon>
        <taxon>Holothuria</taxon>
    </lineage>
</organism>
<proteinExistence type="inferred from homology"/>
<feature type="domain" description="PHD-type" evidence="11">
    <location>
        <begin position="410"/>
        <end position="466"/>
    </location>
</feature>
<dbReference type="SMART" id="SM00333">
    <property type="entry name" value="TUDOR"/>
    <property type="match status" value="1"/>
</dbReference>
<dbReference type="InterPro" id="IPR040477">
    <property type="entry name" value="KDM4-like_Tudor"/>
</dbReference>
<evidence type="ECO:0000256" key="2">
    <source>
        <dbReference type="ARBA" id="ARBA00008084"/>
    </source>
</evidence>
<feature type="region of interest" description="Disordered" evidence="10">
    <location>
        <begin position="811"/>
        <end position="889"/>
    </location>
</feature>
<evidence type="ECO:0000256" key="4">
    <source>
        <dbReference type="ARBA" id="ARBA00022737"/>
    </source>
</evidence>
<dbReference type="PANTHER" id="PTHR12628:SF21">
    <property type="entry name" value="PHD-TYPE DOMAIN-CONTAINING PROTEIN"/>
    <property type="match status" value="1"/>
</dbReference>
<evidence type="ECO:0000256" key="1">
    <source>
        <dbReference type="ARBA" id="ARBA00004123"/>
    </source>
</evidence>
<dbReference type="SMART" id="SM00249">
    <property type="entry name" value="PHD"/>
    <property type="match status" value="2"/>
</dbReference>
<feature type="compositionally biased region" description="Basic residues" evidence="10">
    <location>
        <begin position="832"/>
        <end position="842"/>
    </location>
</feature>
<dbReference type="Gene3D" id="3.90.980.20">
    <property type="match status" value="1"/>
</dbReference>
<comment type="subcellular location">
    <subcellularLocation>
        <location evidence="1">Nucleus</location>
    </subcellularLocation>
</comment>
<dbReference type="EMBL" id="JAIZAY010000007">
    <property type="protein sequence ID" value="KAJ8039430.1"/>
    <property type="molecule type" value="Genomic_DNA"/>
</dbReference>
<evidence type="ECO:0000313" key="13">
    <source>
        <dbReference type="Proteomes" id="UP001152320"/>
    </source>
</evidence>
<dbReference type="Gene3D" id="3.30.40.10">
    <property type="entry name" value="Zinc/RING finger domain, C3HC4 (zinc finger)"/>
    <property type="match status" value="1"/>
</dbReference>
<keyword evidence="6" id="KW-0862">Zinc</keyword>
<dbReference type="InterPro" id="IPR042014">
    <property type="entry name" value="MTF2_PHD1"/>
</dbReference>
<dbReference type="PANTHER" id="PTHR12628">
    <property type="entry name" value="POLYCOMB-LIKE TRANSCRIPTION FACTOR"/>
    <property type="match status" value="1"/>
</dbReference>
<dbReference type="GO" id="GO:0005634">
    <property type="term" value="C:nucleus"/>
    <property type="evidence" value="ECO:0007669"/>
    <property type="project" value="UniProtKB-SubCell"/>
</dbReference>
<dbReference type="GO" id="GO:0008270">
    <property type="term" value="F:zinc ion binding"/>
    <property type="evidence" value="ECO:0007669"/>
    <property type="project" value="UniProtKB-KW"/>
</dbReference>
<comment type="caution">
    <text evidence="12">The sequence shown here is derived from an EMBL/GenBank/DDBJ whole genome shotgun (WGS) entry which is preliminary data.</text>
</comment>
<dbReference type="CDD" id="cd20385">
    <property type="entry name" value="Tudor_PCL"/>
    <property type="match status" value="1"/>
</dbReference>
<dbReference type="Gene3D" id="2.30.30.140">
    <property type="match status" value="1"/>
</dbReference>
<accession>A0A9Q1C6Q6</accession>
<protein>
    <submittedName>
        <fullName evidence="12">Metal-response element-binding transcription factor 2</fullName>
    </submittedName>
</protein>
<evidence type="ECO:0000256" key="9">
    <source>
        <dbReference type="PROSITE-ProRule" id="PRU00146"/>
    </source>
</evidence>
<evidence type="ECO:0000256" key="5">
    <source>
        <dbReference type="ARBA" id="ARBA00022771"/>
    </source>
</evidence>
<keyword evidence="7" id="KW-0156">Chromatin regulator</keyword>
<evidence type="ECO:0000256" key="8">
    <source>
        <dbReference type="ARBA" id="ARBA00023242"/>
    </source>
</evidence>
<dbReference type="SUPFAM" id="SSF57903">
    <property type="entry name" value="FYVE/PHD zinc finger"/>
    <property type="match status" value="2"/>
</dbReference>
<dbReference type="PROSITE" id="PS50016">
    <property type="entry name" value="ZF_PHD_2"/>
    <property type="match status" value="1"/>
</dbReference>
<dbReference type="InterPro" id="IPR025894">
    <property type="entry name" value="Mtf2_C_dom"/>
</dbReference>
<dbReference type="Pfam" id="PF14061">
    <property type="entry name" value="Mtf2_C"/>
    <property type="match status" value="1"/>
</dbReference>
<evidence type="ECO:0000256" key="10">
    <source>
        <dbReference type="SAM" id="MobiDB-lite"/>
    </source>
</evidence>
<name>A0A9Q1C6Q6_HOLLE</name>
<gene>
    <name evidence="12" type="ORF">HOLleu_17147</name>
</gene>
<keyword evidence="8" id="KW-0539">Nucleus</keyword>
<comment type="similarity">
    <text evidence="2">Belongs to the Polycomblike family.</text>
</comment>
<dbReference type="AlphaFoldDB" id="A0A9Q1C6Q6"/>
<dbReference type="CDD" id="cd15580">
    <property type="entry name" value="PHD2_MTF2"/>
    <property type="match status" value="1"/>
</dbReference>